<dbReference type="GeneID" id="30976292"/>
<dbReference type="Proteomes" id="UP000184546">
    <property type="component" value="Unassembled WGS sequence"/>
</dbReference>
<proteinExistence type="predicted"/>
<accession>A0A1L9WZE5</accession>
<gene>
    <name evidence="2" type="ORF">ASPACDRAFT_51430</name>
</gene>
<feature type="region of interest" description="Disordered" evidence="1">
    <location>
        <begin position="39"/>
        <end position="98"/>
    </location>
</feature>
<reference evidence="3" key="1">
    <citation type="journal article" date="2017" name="Genome Biol.">
        <title>Comparative genomics reveals high biological diversity and specific adaptations in the industrially and medically important fungal genus Aspergillus.</title>
        <authorList>
            <person name="de Vries R.P."/>
            <person name="Riley R."/>
            <person name="Wiebenga A."/>
            <person name="Aguilar-Osorio G."/>
            <person name="Amillis S."/>
            <person name="Uchima C.A."/>
            <person name="Anderluh G."/>
            <person name="Asadollahi M."/>
            <person name="Askin M."/>
            <person name="Barry K."/>
            <person name="Battaglia E."/>
            <person name="Bayram O."/>
            <person name="Benocci T."/>
            <person name="Braus-Stromeyer S.A."/>
            <person name="Caldana C."/>
            <person name="Canovas D."/>
            <person name="Cerqueira G.C."/>
            <person name="Chen F."/>
            <person name="Chen W."/>
            <person name="Choi C."/>
            <person name="Clum A."/>
            <person name="Dos Santos R.A."/>
            <person name="Damasio A.R."/>
            <person name="Diallinas G."/>
            <person name="Emri T."/>
            <person name="Fekete E."/>
            <person name="Flipphi M."/>
            <person name="Freyberg S."/>
            <person name="Gallo A."/>
            <person name="Gournas C."/>
            <person name="Habgood R."/>
            <person name="Hainaut M."/>
            <person name="Harispe M.L."/>
            <person name="Henrissat B."/>
            <person name="Hilden K.S."/>
            <person name="Hope R."/>
            <person name="Hossain A."/>
            <person name="Karabika E."/>
            <person name="Karaffa L."/>
            <person name="Karanyi Z."/>
            <person name="Krasevec N."/>
            <person name="Kuo A."/>
            <person name="Kusch H."/>
            <person name="LaButti K."/>
            <person name="Lagendijk E.L."/>
            <person name="Lapidus A."/>
            <person name="Levasseur A."/>
            <person name="Lindquist E."/>
            <person name="Lipzen A."/>
            <person name="Logrieco A.F."/>
            <person name="MacCabe A."/>
            <person name="Maekelae M.R."/>
            <person name="Malavazi I."/>
            <person name="Melin P."/>
            <person name="Meyer V."/>
            <person name="Mielnichuk N."/>
            <person name="Miskei M."/>
            <person name="Molnar A.P."/>
            <person name="Mule G."/>
            <person name="Ngan C.Y."/>
            <person name="Orejas M."/>
            <person name="Orosz E."/>
            <person name="Ouedraogo J.P."/>
            <person name="Overkamp K.M."/>
            <person name="Park H.-S."/>
            <person name="Perrone G."/>
            <person name="Piumi F."/>
            <person name="Punt P.J."/>
            <person name="Ram A.F."/>
            <person name="Ramon A."/>
            <person name="Rauscher S."/>
            <person name="Record E."/>
            <person name="Riano-Pachon D.M."/>
            <person name="Robert V."/>
            <person name="Roehrig J."/>
            <person name="Ruller R."/>
            <person name="Salamov A."/>
            <person name="Salih N.S."/>
            <person name="Samson R.A."/>
            <person name="Sandor E."/>
            <person name="Sanguinetti M."/>
            <person name="Schuetze T."/>
            <person name="Sepcic K."/>
            <person name="Shelest E."/>
            <person name="Sherlock G."/>
            <person name="Sophianopoulou V."/>
            <person name="Squina F.M."/>
            <person name="Sun H."/>
            <person name="Susca A."/>
            <person name="Todd R.B."/>
            <person name="Tsang A."/>
            <person name="Unkles S.E."/>
            <person name="van de Wiele N."/>
            <person name="van Rossen-Uffink D."/>
            <person name="Oliveira J.V."/>
            <person name="Vesth T.C."/>
            <person name="Visser J."/>
            <person name="Yu J.-H."/>
            <person name="Zhou M."/>
            <person name="Andersen M.R."/>
            <person name="Archer D.B."/>
            <person name="Baker S.E."/>
            <person name="Benoit I."/>
            <person name="Brakhage A.A."/>
            <person name="Braus G.H."/>
            <person name="Fischer R."/>
            <person name="Frisvad J.C."/>
            <person name="Goldman G.H."/>
            <person name="Houbraken J."/>
            <person name="Oakley B."/>
            <person name="Pocsi I."/>
            <person name="Scazzocchio C."/>
            <person name="Seiboth B."/>
            <person name="vanKuyk P.A."/>
            <person name="Wortman J."/>
            <person name="Dyer P.S."/>
            <person name="Grigoriev I.V."/>
        </authorList>
    </citation>
    <scope>NUCLEOTIDE SEQUENCE [LARGE SCALE GENOMIC DNA]</scope>
    <source>
        <strain evidence="3">ATCC 16872 / CBS 172.66 / WB 5094</strain>
    </source>
</reference>
<dbReference type="EMBL" id="KV878974">
    <property type="protein sequence ID" value="OJK01642.1"/>
    <property type="molecule type" value="Genomic_DNA"/>
</dbReference>
<feature type="compositionally biased region" description="Polar residues" evidence="1">
    <location>
        <begin position="39"/>
        <end position="52"/>
    </location>
</feature>
<evidence type="ECO:0008006" key="4">
    <source>
        <dbReference type="Google" id="ProtNLM"/>
    </source>
</evidence>
<dbReference type="OrthoDB" id="1045822at2759"/>
<keyword evidence="3" id="KW-1185">Reference proteome</keyword>
<sequence>MNRQLHLDTSNLENLNGGSQRYSFLATPLEMHAPGAVTRQTALPTSAPSNLPTEPRSVPEQTQLPLSEKTQHLSDDVGLDACPGGPNIQHHPANYAPFADEIPQPAKAEAVVPDYSYAHPPQSPGPLPVKVNPEASGQVLESHSTAVAPDTNPLNSTSLPQFPPPVASNTSATPAAHEIMAYHRPGQILHPNQAIKGGSWKTSLCGCTNIGSCFLGLFCPCISYGKTQHRLQTMSRGDDPTNMLGYNVCNGSCTAMALFCGCQWLLAAIQHRRVRKAYNIEGDFISDCIRATCCTCCTLIQDEVEIIKREEEREKLARDSGAALVSPYLAPVQMSYGPPPR</sequence>
<evidence type="ECO:0000313" key="3">
    <source>
        <dbReference type="Proteomes" id="UP000184546"/>
    </source>
</evidence>
<evidence type="ECO:0000256" key="1">
    <source>
        <dbReference type="SAM" id="MobiDB-lite"/>
    </source>
</evidence>
<dbReference type="OMA" id="CQWLMAT"/>
<dbReference type="InterPro" id="IPR006461">
    <property type="entry name" value="PLAC_motif_containing"/>
</dbReference>
<dbReference type="VEuPathDB" id="FungiDB:ASPACDRAFT_51430"/>
<dbReference type="RefSeq" id="XP_020057981.1">
    <property type="nucleotide sequence ID" value="XM_020202478.1"/>
</dbReference>
<dbReference type="NCBIfam" id="TIGR01571">
    <property type="entry name" value="A_thal_Cys_rich"/>
    <property type="match status" value="1"/>
</dbReference>
<name>A0A1L9WZE5_ASPA1</name>
<dbReference type="STRING" id="690307.A0A1L9WZE5"/>
<protein>
    <recommendedName>
        <fullName evidence="4">DUF614 domain protein</fullName>
    </recommendedName>
</protein>
<dbReference type="AlphaFoldDB" id="A0A1L9WZE5"/>
<feature type="region of interest" description="Disordered" evidence="1">
    <location>
        <begin position="138"/>
        <end position="171"/>
    </location>
</feature>
<evidence type="ECO:0000313" key="2">
    <source>
        <dbReference type="EMBL" id="OJK01642.1"/>
    </source>
</evidence>
<dbReference type="Pfam" id="PF04749">
    <property type="entry name" value="PLAC8"/>
    <property type="match status" value="1"/>
</dbReference>
<dbReference type="PANTHER" id="PTHR15907">
    <property type="entry name" value="DUF614 FAMILY PROTEIN-RELATED"/>
    <property type="match status" value="1"/>
</dbReference>
<organism evidence="2 3">
    <name type="scientific">Aspergillus aculeatus (strain ATCC 16872 / CBS 172.66 / WB 5094)</name>
    <dbReference type="NCBI Taxonomy" id="690307"/>
    <lineage>
        <taxon>Eukaryota</taxon>
        <taxon>Fungi</taxon>
        <taxon>Dikarya</taxon>
        <taxon>Ascomycota</taxon>
        <taxon>Pezizomycotina</taxon>
        <taxon>Eurotiomycetes</taxon>
        <taxon>Eurotiomycetidae</taxon>
        <taxon>Eurotiales</taxon>
        <taxon>Aspergillaceae</taxon>
        <taxon>Aspergillus</taxon>
        <taxon>Aspergillus subgen. Circumdati</taxon>
    </lineage>
</organism>